<keyword evidence="4 7" id="KW-0472">Membrane</keyword>
<name>A0A1L6RE88_9LACO</name>
<protein>
    <submittedName>
        <fullName evidence="8">Methionine ABC transporter substrate-binding protein</fullName>
    </submittedName>
</protein>
<dbReference type="InterPro" id="IPR004872">
    <property type="entry name" value="Lipoprotein_NlpA"/>
</dbReference>
<dbReference type="OrthoDB" id="9812878at2"/>
<evidence type="ECO:0000256" key="7">
    <source>
        <dbReference type="SAM" id="Phobius"/>
    </source>
</evidence>
<keyword evidence="9" id="KW-1185">Reference proteome</keyword>
<comment type="similarity">
    <text evidence="2">Belongs to the NlpA lipoprotein family.</text>
</comment>
<dbReference type="PANTHER" id="PTHR30429:SF3">
    <property type="entry name" value="LIPOPROTEIN"/>
    <property type="match status" value="1"/>
</dbReference>
<gene>
    <name evidence="8" type="ORF">FOL01_1939</name>
</gene>
<feature type="transmembrane region" description="Helical" evidence="7">
    <location>
        <begin position="7"/>
        <end position="28"/>
    </location>
</feature>
<keyword evidence="5" id="KW-0564">Palmitate</keyword>
<evidence type="ECO:0000256" key="1">
    <source>
        <dbReference type="ARBA" id="ARBA00004635"/>
    </source>
</evidence>
<dbReference type="PANTHER" id="PTHR30429">
    <property type="entry name" value="D-METHIONINE-BINDING LIPOPROTEIN METQ"/>
    <property type="match status" value="1"/>
</dbReference>
<keyword evidence="6" id="KW-0449">Lipoprotein</keyword>
<proteinExistence type="inferred from homology"/>
<keyword evidence="3" id="KW-0732">Signal</keyword>
<dbReference type="Proteomes" id="UP000185473">
    <property type="component" value="Chromosome"/>
</dbReference>
<keyword evidence="7" id="KW-0812">Transmembrane</keyword>
<reference evidence="8 9" key="1">
    <citation type="submission" date="2016-02" db="EMBL/GenBank/DDBJ databases">
        <title>Complete Genome Sequence of Weissella jogaejeotgali FOL01.</title>
        <authorList>
            <person name="Lee J.-H."/>
            <person name="Ku H.-J."/>
        </authorList>
    </citation>
    <scope>NUCLEOTIDE SEQUENCE [LARGE SCALE GENOMIC DNA]</scope>
    <source>
        <strain evidence="8 9">FOL01</strain>
    </source>
</reference>
<evidence type="ECO:0000313" key="9">
    <source>
        <dbReference type="Proteomes" id="UP000185473"/>
    </source>
</evidence>
<dbReference type="STRING" id="1631871.FOL01_1939"/>
<comment type="subcellular location">
    <subcellularLocation>
        <location evidence="1">Membrane</location>
        <topology evidence="1">Lipid-anchor</topology>
    </subcellularLocation>
</comment>
<dbReference type="AlphaFoldDB" id="A0A1L6RE88"/>
<dbReference type="GO" id="GO:0016020">
    <property type="term" value="C:membrane"/>
    <property type="evidence" value="ECO:0007669"/>
    <property type="project" value="UniProtKB-SubCell"/>
</dbReference>
<accession>A0A1L6RE88</accession>
<sequence>MKKKSKYILFGIVILGVVIAGVGTYATLSNKQPTDTKITIGSQGTDTVVWKHIADSKVAKQKHLNIEVKDFTDSNSLNKALANDEIQVNAFQSYAFYTTYNKNNPDKKVYALGTTYIQPMGIYSGKYKSISSIPKNSTVAIANDAAAESRGLKLLESAGLVTLNKHQVDELVAPSDVKENPKQLKIKTVESTSTPSLLHDDGIAAVAIDNNTAQISKLDVFKDAIFHEKLDQNTKSNVNVIVTNKKHVNDENYKKILHLYHDKKIQKWIKANYSGKVEINKSISELEK</sequence>
<evidence type="ECO:0000256" key="4">
    <source>
        <dbReference type="ARBA" id="ARBA00023136"/>
    </source>
</evidence>
<evidence type="ECO:0000256" key="5">
    <source>
        <dbReference type="ARBA" id="ARBA00023139"/>
    </source>
</evidence>
<dbReference type="Gene3D" id="3.40.190.10">
    <property type="entry name" value="Periplasmic binding protein-like II"/>
    <property type="match status" value="2"/>
</dbReference>
<evidence type="ECO:0000313" key="8">
    <source>
        <dbReference type="EMBL" id="APS42798.1"/>
    </source>
</evidence>
<dbReference type="KEGG" id="wjo:FOL01_1939"/>
<dbReference type="Pfam" id="PF03180">
    <property type="entry name" value="Lipoprotein_9"/>
    <property type="match status" value="1"/>
</dbReference>
<organism evidence="8 9">
    <name type="scientific">Weissella jogaejeotgali</name>
    <dbReference type="NCBI Taxonomy" id="1631871"/>
    <lineage>
        <taxon>Bacteria</taxon>
        <taxon>Bacillati</taxon>
        <taxon>Bacillota</taxon>
        <taxon>Bacilli</taxon>
        <taxon>Lactobacillales</taxon>
        <taxon>Lactobacillaceae</taxon>
        <taxon>Weissella</taxon>
    </lineage>
</organism>
<dbReference type="RefSeq" id="WP_075270518.1">
    <property type="nucleotide sequence ID" value="NZ_CP014332.1"/>
</dbReference>
<keyword evidence="7" id="KW-1133">Transmembrane helix</keyword>
<evidence type="ECO:0000256" key="2">
    <source>
        <dbReference type="ARBA" id="ARBA00008973"/>
    </source>
</evidence>
<evidence type="ECO:0000256" key="3">
    <source>
        <dbReference type="ARBA" id="ARBA00022729"/>
    </source>
</evidence>
<evidence type="ECO:0000256" key="6">
    <source>
        <dbReference type="ARBA" id="ARBA00023288"/>
    </source>
</evidence>
<dbReference type="SUPFAM" id="SSF53850">
    <property type="entry name" value="Periplasmic binding protein-like II"/>
    <property type="match status" value="1"/>
</dbReference>
<dbReference type="EMBL" id="CP014332">
    <property type="protein sequence ID" value="APS42798.1"/>
    <property type="molecule type" value="Genomic_DNA"/>
</dbReference>